<dbReference type="AlphaFoldDB" id="A0A0F9LZ58"/>
<accession>A0A0F9LZ58</accession>
<gene>
    <name evidence="1" type="ORF">LCGC14_1219130</name>
</gene>
<sequence>MKTLAEISFEYIWLLLFGDEDIIDLDYSVKMQESLPEYFNSMSQDERQALSLVAKEAQERLLAEPDQHGYTPRALITNEQKIFMEALSSGELYEQWQ</sequence>
<reference evidence="1" key="1">
    <citation type="journal article" date="2015" name="Nature">
        <title>Complex archaea that bridge the gap between prokaryotes and eukaryotes.</title>
        <authorList>
            <person name="Spang A."/>
            <person name="Saw J.H."/>
            <person name="Jorgensen S.L."/>
            <person name="Zaremba-Niedzwiedzka K."/>
            <person name="Martijn J."/>
            <person name="Lind A.E."/>
            <person name="van Eijk R."/>
            <person name="Schleper C."/>
            <person name="Guy L."/>
            <person name="Ettema T.J."/>
        </authorList>
    </citation>
    <scope>NUCLEOTIDE SEQUENCE</scope>
</reference>
<name>A0A0F9LZ58_9ZZZZ</name>
<evidence type="ECO:0000313" key="1">
    <source>
        <dbReference type="EMBL" id="KKM92371.1"/>
    </source>
</evidence>
<protein>
    <submittedName>
        <fullName evidence="1">Uncharacterized protein</fullName>
    </submittedName>
</protein>
<dbReference type="EMBL" id="LAZR01006401">
    <property type="protein sequence ID" value="KKM92371.1"/>
    <property type="molecule type" value="Genomic_DNA"/>
</dbReference>
<proteinExistence type="predicted"/>
<comment type="caution">
    <text evidence="1">The sequence shown here is derived from an EMBL/GenBank/DDBJ whole genome shotgun (WGS) entry which is preliminary data.</text>
</comment>
<organism evidence="1">
    <name type="scientific">marine sediment metagenome</name>
    <dbReference type="NCBI Taxonomy" id="412755"/>
    <lineage>
        <taxon>unclassified sequences</taxon>
        <taxon>metagenomes</taxon>
        <taxon>ecological metagenomes</taxon>
    </lineage>
</organism>